<comment type="caution">
    <text evidence="12">The sequence shown here is derived from an EMBL/GenBank/DDBJ whole genome shotgun (WGS) entry which is preliminary data.</text>
</comment>
<feature type="compositionally biased region" description="Low complexity" evidence="8">
    <location>
        <begin position="422"/>
        <end position="468"/>
    </location>
</feature>
<feature type="compositionally biased region" description="Low complexity" evidence="8">
    <location>
        <begin position="640"/>
        <end position="660"/>
    </location>
</feature>
<name>A0AA39PVJ5_9AGAR</name>
<keyword evidence="2 7" id="KW-0378">Hydrolase</keyword>
<feature type="compositionally biased region" description="Basic and acidic residues" evidence="8">
    <location>
        <begin position="121"/>
        <end position="132"/>
    </location>
</feature>
<evidence type="ECO:0000313" key="12">
    <source>
        <dbReference type="EMBL" id="KAK0490835.1"/>
    </source>
</evidence>
<dbReference type="PROSITE" id="PS51910">
    <property type="entry name" value="GH18_2"/>
    <property type="match status" value="1"/>
</dbReference>
<feature type="region of interest" description="Disordered" evidence="8">
    <location>
        <begin position="340"/>
        <end position="362"/>
    </location>
</feature>
<evidence type="ECO:0000256" key="8">
    <source>
        <dbReference type="SAM" id="MobiDB-lite"/>
    </source>
</evidence>
<feature type="compositionally biased region" description="Acidic residues" evidence="8">
    <location>
        <begin position="470"/>
        <end position="480"/>
    </location>
</feature>
<keyword evidence="6" id="KW-0624">Polysaccharide degradation</keyword>
<evidence type="ECO:0000256" key="6">
    <source>
        <dbReference type="ARBA" id="ARBA00023326"/>
    </source>
</evidence>
<comment type="catalytic activity">
    <reaction evidence="1">
        <text>Random endo-hydrolysis of N-acetyl-beta-D-glucosaminide (1-&gt;4)-beta-linkages in chitin and chitodextrins.</text>
        <dbReference type="EC" id="3.2.1.14"/>
    </reaction>
</comment>
<dbReference type="Gene3D" id="3.10.50.10">
    <property type="match status" value="1"/>
</dbReference>
<proteinExistence type="predicted"/>
<dbReference type="GO" id="GO:0008061">
    <property type="term" value="F:chitin binding"/>
    <property type="evidence" value="ECO:0007669"/>
    <property type="project" value="InterPro"/>
</dbReference>
<dbReference type="InterPro" id="IPR001223">
    <property type="entry name" value="Glyco_hydro18_cat"/>
</dbReference>
<evidence type="ECO:0000256" key="1">
    <source>
        <dbReference type="ARBA" id="ARBA00000822"/>
    </source>
</evidence>
<evidence type="ECO:0000256" key="5">
    <source>
        <dbReference type="ARBA" id="ARBA00023295"/>
    </source>
</evidence>
<evidence type="ECO:0000259" key="11">
    <source>
        <dbReference type="PROSITE" id="PS51910"/>
    </source>
</evidence>
<dbReference type="InterPro" id="IPR017853">
    <property type="entry name" value="GH"/>
</dbReference>
<dbReference type="PANTHER" id="PTHR11177:SF392">
    <property type="entry name" value="HAP41P"/>
    <property type="match status" value="1"/>
</dbReference>
<dbReference type="GO" id="GO:0005576">
    <property type="term" value="C:extracellular region"/>
    <property type="evidence" value="ECO:0007669"/>
    <property type="project" value="TreeGrafter"/>
</dbReference>
<feature type="compositionally biased region" description="Low complexity" evidence="8">
    <location>
        <begin position="600"/>
        <end position="631"/>
    </location>
</feature>
<evidence type="ECO:0000256" key="3">
    <source>
        <dbReference type="ARBA" id="ARBA00023024"/>
    </source>
</evidence>
<reference evidence="12" key="1">
    <citation type="submission" date="2023-06" db="EMBL/GenBank/DDBJ databases">
        <authorList>
            <consortium name="Lawrence Berkeley National Laboratory"/>
            <person name="Ahrendt S."/>
            <person name="Sahu N."/>
            <person name="Indic B."/>
            <person name="Wong-Bajracharya J."/>
            <person name="Merenyi Z."/>
            <person name="Ke H.-M."/>
            <person name="Monk M."/>
            <person name="Kocsube S."/>
            <person name="Drula E."/>
            <person name="Lipzen A."/>
            <person name="Balint B."/>
            <person name="Henrissat B."/>
            <person name="Andreopoulos B."/>
            <person name="Martin F.M."/>
            <person name="Harder C.B."/>
            <person name="Rigling D."/>
            <person name="Ford K.L."/>
            <person name="Foster G.D."/>
            <person name="Pangilinan J."/>
            <person name="Papanicolaou A."/>
            <person name="Barry K."/>
            <person name="LaButti K."/>
            <person name="Viragh M."/>
            <person name="Koriabine M."/>
            <person name="Yan M."/>
            <person name="Riley R."/>
            <person name="Champramary S."/>
            <person name="Plett K.L."/>
            <person name="Tsai I.J."/>
            <person name="Slot J."/>
            <person name="Sipos G."/>
            <person name="Plett J."/>
            <person name="Nagy L.G."/>
            <person name="Grigoriev I.V."/>
        </authorList>
    </citation>
    <scope>NUCLEOTIDE SEQUENCE</scope>
    <source>
        <strain evidence="12">ICMP 16352</strain>
    </source>
</reference>
<protein>
    <submittedName>
        <fullName evidence="12">Glycoside hydrolase superfamily</fullName>
    </submittedName>
</protein>
<feature type="chain" id="PRO_5041365465" evidence="10">
    <location>
        <begin position="25"/>
        <end position="660"/>
    </location>
</feature>
<dbReference type="Pfam" id="PF00704">
    <property type="entry name" value="Glyco_hydro_18"/>
    <property type="match status" value="2"/>
</dbReference>
<dbReference type="AlphaFoldDB" id="A0AA39PVJ5"/>
<dbReference type="SMART" id="SM00636">
    <property type="entry name" value="Glyco_18"/>
    <property type="match status" value="1"/>
</dbReference>
<dbReference type="Proteomes" id="UP001175227">
    <property type="component" value="Unassembled WGS sequence"/>
</dbReference>
<evidence type="ECO:0000256" key="2">
    <source>
        <dbReference type="ARBA" id="ARBA00022801"/>
    </source>
</evidence>
<dbReference type="GO" id="GO:0008843">
    <property type="term" value="F:endochitinase activity"/>
    <property type="evidence" value="ECO:0007669"/>
    <property type="project" value="UniProtKB-EC"/>
</dbReference>
<evidence type="ECO:0000313" key="13">
    <source>
        <dbReference type="Proteomes" id="UP001175227"/>
    </source>
</evidence>
<gene>
    <name evidence="12" type="ORF">IW261DRAFT_1588194</name>
</gene>
<feature type="compositionally biased region" description="Low complexity" evidence="8">
    <location>
        <begin position="163"/>
        <end position="181"/>
    </location>
</feature>
<dbReference type="SUPFAM" id="SSF51445">
    <property type="entry name" value="(Trans)glycosidases"/>
    <property type="match status" value="1"/>
</dbReference>
<keyword evidence="9" id="KW-0812">Transmembrane</keyword>
<keyword evidence="4" id="KW-0119">Carbohydrate metabolism</keyword>
<dbReference type="InterPro" id="IPR011583">
    <property type="entry name" value="Chitinase_II/V-like_cat"/>
</dbReference>
<sequence length="660" mass="67800">MAPKHILLRLSFLILACGLVRVWAAPLPSAVDVYERADPSVALVRSFPGSGTKISRDRFQEILFLLLLLLPLPVLALLPPLAERAPSMVYLQALVPSLLALQLQRAPSPEATGAASGDTQDPSKPDGDKTDDGADSDDNSTTGDDKPSTNNEPLDSDSDTGDDTSSGGESSSTGQSGSSQGPFSMAYFPDWAGVTAEQLDFKVFDWIDFAFALPSSSGTVGFQDESSETKLLAELVKAAHAANTKVKLSVGGWTGSKDFSKIVSSEQGRSSLAKSMLSLYKKYELDGIDIDWEYPGQAGDTSAFQKDDSANFLTFLQLLRKTLPSGAKISAAVQPYHLPSSTPGPNAPLGSCSNAKRPDANAKGGLKAWTKAGFPANQIVLGIASYGYISKSTAKELVIRNRRLGERQETPEIPGTTGAGANGPADVPTSAPTGAAPGASATSTAASSATQSSTPAGGGDAATDSTDGGDNGDEGPDDTTNDSSSGAGDSDKASSGSGGGLTPDSGGKNMIMFKSLVKQGALTSDYKGAKGFTRLWDKCSSTPFLRSESAGQVVSYDDPQSIMLKGQFVKTSGMLGTNMWDINGDTKDWALMNAARKGMGLSSKASSSSSPASGGAFEDTGGSNDGTTGDTKGLVEQSPDTGGDSAGESSSGSQPDSGSG</sequence>
<dbReference type="PANTHER" id="PTHR11177">
    <property type="entry name" value="CHITINASE"/>
    <property type="match status" value="1"/>
</dbReference>
<feature type="region of interest" description="Disordered" evidence="8">
    <location>
        <begin position="403"/>
        <end position="507"/>
    </location>
</feature>
<keyword evidence="10" id="KW-0732">Signal</keyword>
<accession>A0AA39PVJ5</accession>
<dbReference type="GO" id="GO:0000272">
    <property type="term" value="P:polysaccharide catabolic process"/>
    <property type="evidence" value="ECO:0007669"/>
    <property type="project" value="UniProtKB-KW"/>
</dbReference>
<feature type="region of interest" description="Disordered" evidence="8">
    <location>
        <begin position="600"/>
        <end position="660"/>
    </location>
</feature>
<dbReference type="InterPro" id="IPR050314">
    <property type="entry name" value="Glycosyl_Hydrlase_18"/>
</dbReference>
<keyword evidence="13" id="KW-1185">Reference proteome</keyword>
<dbReference type="GO" id="GO:0006032">
    <property type="term" value="P:chitin catabolic process"/>
    <property type="evidence" value="ECO:0007669"/>
    <property type="project" value="UniProtKB-KW"/>
</dbReference>
<keyword evidence="9" id="KW-1133">Transmembrane helix</keyword>
<keyword evidence="3" id="KW-0146">Chitin degradation</keyword>
<evidence type="ECO:0000256" key="4">
    <source>
        <dbReference type="ARBA" id="ARBA00023277"/>
    </source>
</evidence>
<evidence type="ECO:0000256" key="9">
    <source>
        <dbReference type="SAM" id="Phobius"/>
    </source>
</evidence>
<keyword evidence="5 7" id="KW-0326">Glycosidase</keyword>
<feature type="region of interest" description="Disordered" evidence="8">
    <location>
        <begin position="109"/>
        <end position="181"/>
    </location>
</feature>
<evidence type="ECO:0000256" key="10">
    <source>
        <dbReference type="SAM" id="SignalP"/>
    </source>
</evidence>
<dbReference type="InterPro" id="IPR001579">
    <property type="entry name" value="Glyco_hydro_18_chit_AS"/>
</dbReference>
<dbReference type="InterPro" id="IPR029070">
    <property type="entry name" value="Chitinase_insertion_sf"/>
</dbReference>
<keyword evidence="9" id="KW-0472">Membrane</keyword>
<dbReference type="PROSITE" id="PS01095">
    <property type="entry name" value="GH18_1"/>
    <property type="match status" value="1"/>
</dbReference>
<dbReference type="EMBL" id="JAUEPR010000001">
    <property type="protein sequence ID" value="KAK0490835.1"/>
    <property type="molecule type" value="Genomic_DNA"/>
</dbReference>
<feature type="signal peptide" evidence="10">
    <location>
        <begin position="1"/>
        <end position="24"/>
    </location>
</feature>
<feature type="transmembrane region" description="Helical" evidence="9">
    <location>
        <begin position="62"/>
        <end position="82"/>
    </location>
</feature>
<feature type="domain" description="GH18" evidence="11">
    <location>
        <begin position="182"/>
        <end position="602"/>
    </location>
</feature>
<dbReference type="Gene3D" id="3.20.20.80">
    <property type="entry name" value="Glycosidases"/>
    <property type="match status" value="3"/>
</dbReference>
<evidence type="ECO:0000256" key="7">
    <source>
        <dbReference type="RuleBase" id="RU000489"/>
    </source>
</evidence>
<organism evidence="12 13">
    <name type="scientific">Armillaria novae-zelandiae</name>
    <dbReference type="NCBI Taxonomy" id="153914"/>
    <lineage>
        <taxon>Eukaryota</taxon>
        <taxon>Fungi</taxon>
        <taxon>Dikarya</taxon>
        <taxon>Basidiomycota</taxon>
        <taxon>Agaricomycotina</taxon>
        <taxon>Agaricomycetes</taxon>
        <taxon>Agaricomycetidae</taxon>
        <taxon>Agaricales</taxon>
        <taxon>Marasmiineae</taxon>
        <taxon>Physalacriaceae</taxon>
        <taxon>Armillaria</taxon>
    </lineage>
</organism>